<proteinExistence type="predicted"/>
<name>A0A3B5MW83_9TELE</name>
<organism evidence="1 2">
    <name type="scientific">Xiphophorus couchianus</name>
    <name type="common">Monterrey platyfish</name>
    <dbReference type="NCBI Taxonomy" id="32473"/>
    <lineage>
        <taxon>Eukaryota</taxon>
        <taxon>Metazoa</taxon>
        <taxon>Chordata</taxon>
        <taxon>Craniata</taxon>
        <taxon>Vertebrata</taxon>
        <taxon>Euteleostomi</taxon>
        <taxon>Actinopterygii</taxon>
        <taxon>Neopterygii</taxon>
        <taxon>Teleostei</taxon>
        <taxon>Neoteleostei</taxon>
        <taxon>Acanthomorphata</taxon>
        <taxon>Ovalentaria</taxon>
        <taxon>Atherinomorphae</taxon>
        <taxon>Cyprinodontiformes</taxon>
        <taxon>Poeciliidae</taxon>
        <taxon>Poeciliinae</taxon>
        <taxon>Xiphophorus</taxon>
    </lineage>
</organism>
<dbReference type="InterPro" id="IPR032727">
    <property type="entry name" value="CLAMP"/>
</dbReference>
<dbReference type="Ensembl" id="ENSXCOT00000024158.1">
    <property type="protein sequence ID" value="ENSXCOP00000023874.1"/>
    <property type="gene ID" value="ENSXCOG00000017833.1"/>
</dbReference>
<dbReference type="PANTHER" id="PTHR28457">
    <property type="entry name" value="COILED-COIL DOMAIN-CONTAINING PROTEIN 189"/>
    <property type="match status" value="1"/>
</dbReference>
<dbReference type="AlphaFoldDB" id="A0A3B5MW83"/>
<dbReference type="Proteomes" id="UP000261380">
    <property type="component" value="Unplaced"/>
</dbReference>
<accession>A0A3B5MW83</accession>
<protein>
    <submittedName>
        <fullName evidence="1">Uncharacterized protein</fullName>
    </submittedName>
</protein>
<dbReference type="STRING" id="32473.ENSXCOP00000023874"/>
<reference evidence="1" key="2">
    <citation type="submission" date="2025-09" db="UniProtKB">
        <authorList>
            <consortium name="Ensembl"/>
        </authorList>
    </citation>
    <scope>IDENTIFICATION</scope>
</reference>
<sequence>AYKLRHHRERLCHSEIHQTDMKYNKSREQKHQATKMENILGFTNHRTCIREAVLLQYYLSGFWWAKDTKFSPTQISFTMAVLHVLLENLREKQMSSVDNMVVFMKAMTAACHCAPSEEDDSSLLNNNEAKALICSKYLNYILLFNSYINEKNLKQERLSPRAERDRGDRKTEKGVLISYHLQHRASKTTHTKSEYFSIKTLVL</sequence>
<evidence type="ECO:0000313" key="1">
    <source>
        <dbReference type="Ensembl" id="ENSXCOP00000023874.1"/>
    </source>
</evidence>
<dbReference type="PANTHER" id="PTHR28457:SF3">
    <property type="entry name" value="CILIARY-ASSOCIATED CALCIUM-BINDING COILED-COIL PROTEIN 1"/>
    <property type="match status" value="1"/>
</dbReference>
<dbReference type="GeneTree" id="ENSGT00940000165236"/>
<keyword evidence="2" id="KW-1185">Reference proteome</keyword>
<reference evidence="1" key="1">
    <citation type="submission" date="2025-08" db="UniProtKB">
        <authorList>
            <consortium name="Ensembl"/>
        </authorList>
    </citation>
    <scope>IDENTIFICATION</scope>
</reference>
<evidence type="ECO:0000313" key="2">
    <source>
        <dbReference type="Proteomes" id="UP000261380"/>
    </source>
</evidence>
<dbReference type="Pfam" id="PF14769">
    <property type="entry name" value="CLAMP"/>
    <property type="match status" value="1"/>
</dbReference>